<accession>X6MCT2</accession>
<sequence length="168" mass="19308">MSDQIFQNLKEFPILLDESQCVPHKHEILICGGYNQRVCYSYHTLKNEYKLICEYPSDAELNGHCVVKLVNKDNNNKDSNSITLLSFGGSNFRKRHTLVMEYVSVWGNVSNELNKYNQWVPFTDEHNLPIIIGKYEGHNYHGARAVIDEVTIICYLSLIIQAILACLI</sequence>
<comment type="caution">
    <text evidence="1">The sequence shown here is derived from an EMBL/GenBank/DDBJ whole genome shotgun (WGS) entry which is preliminary data.</text>
</comment>
<protein>
    <submittedName>
        <fullName evidence="1">Uncharacterized protein</fullName>
    </submittedName>
</protein>
<dbReference type="Proteomes" id="UP000023152">
    <property type="component" value="Unassembled WGS sequence"/>
</dbReference>
<evidence type="ECO:0000313" key="1">
    <source>
        <dbReference type="EMBL" id="ETO11818.1"/>
    </source>
</evidence>
<organism evidence="1 2">
    <name type="scientific">Reticulomyxa filosa</name>
    <dbReference type="NCBI Taxonomy" id="46433"/>
    <lineage>
        <taxon>Eukaryota</taxon>
        <taxon>Sar</taxon>
        <taxon>Rhizaria</taxon>
        <taxon>Retaria</taxon>
        <taxon>Foraminifera</taxon>
        <taxon>Monothalamids</taxon>
        <taxon>Reticulomyxidae</taxon>
        <taxon>Reticulomyxa</taxon>
    </lineage>
</organism>
<name>X6MCT2_RETFI</name>
<proteinExistence type="predicted"/>
<evidence type="ECO:0000313" key="2">
    <source>
        <dbReference type="Proteomes" id="UP000023152"/>
    </source>
</evidence>
<gene>
    <name evidence="1" type="ORF">RFI_25557</name>
</gene>
<dbReference type="AlphaFoldDB" id="X6MCT2"/>
<reference evidence="1 2" key="1">
    <citation type="journal article" date="2013" name="Curr. Biol.">
        <title>The Genome of the Foraminiferan Reticulomyxa filosa.</title>
        <authorList>
            <person name="Glockner G."/>
            <person name="Hulsmann N."/>
            <person name="Schleicher M."/>
            <person name="Noegel A.A."/>
            <person name="Eichinger L."/>
            <person name="Gallinger C."/>
            <person name="Pawlowski J."/>
            <person name="Sierra R."/>
            <person name="Euteneuer U."/>
            <person name="Pillet L."/>
            <person name="Moustafa A."/>
            <person name="Platzer M."/>
            <person name="Groth M."/>
            <person name="Szafranski K."/>
            <person name="Schliwa M."/>
        </authorList>
    </citation>
    <scope>NUCLEOTIDE SEQUENCE [LARGE SCALE GENOMIC DNA]</scope>
</reference>
<dbReference type="EMBL" id="ASPP01021999">
    <property type="protein sequence ID" value="ETO11818.1"/>
    <property type="molecule type" value="Genomic_DNA"/>
</dbReference>
<keyword evidence="2" id="KW-1185">Reference proteome</keyword>